<reference evidence="11 12" key="1">
    <citation type="submission" date="2024-04" db="EMBL/GenBank/DDBJ databases">
        <authorList>
            <person name="Abashina T."/>
            <person name="Shaikin A."/>
        </authorList>
    </citation>
    <scope>NUCLEOTIDE SEQUENCE [LARGE SCALE GENOMIC DNA]</scope>
    <source>
        <strain evidence="11 12">AAFK</strain>
    </source>
</reference>
<evidence type="ECO:0000259" key="10">
    <source>
        <dbReference type="SMART" id="SM00965"/>
    </source>
</evidence>
<dbReference type="Gene3D" id="3.30.1370.120">
    <property type="match status" value="1"/>
</dbReference>
<dbReference type="InterPro" id="IPR005644">
    <property type="entry name" value="NolW-like"/>
</dbReference>
<dbReference type="InterPro" id="IPR051808">
    <property type="entry name" value="Type_IV_pilus_biogenesis"/>
</dbReference>
<evidence type="ECO:0000256" key="6">
    <source>
        <dbReference type="ARBA" id="ARBA00023237"/>
    </source>
</evidence>
<keyword evidence="3 9" id="KW-0732">Signal</keyword>
<evidence type="ECO:0000256" key="9">
    <source>
        <dbReference type="SAM" id="SignalP"/>
    </source>
</evidence>
<comment type="similarity">
    <text evidence="7">Belongs to the bacterial secretin family.</text>
</comment>
<dbReference type="Gene3D" id="3.30.1370.130">
    <property type="match status" value="1"/>
</dbReference>
<evidence type="ECO:0000313" key="11">
    <source>
        <dbReference type="EMBL" id="MEK8089460.1"/>
    </source>
</evidence>
<evidence type="ECO:0000313" key="12">
    <source>
        <dbReference type="Proteomes" id="UP001446205"/>
    </source>
</evidence>
<keyword evidence="6" id="KW-0998">Cell outer membrane</keyword>
<evidence type="ECO:0000256" key="5">
    <source>
        <dbReference type="ARBA" id="ARBA00023136"/>
    </source>
</evidence>
<feature type="signal peptide" evidence="9">
    <location>
        <begin position="1"/>
        <end position="33"/>
    </location>
</feature>
<keyword evidence="5" id="KW-0472">Membrane</keyword>
<protein>
    <submittedName>
        <fullName evidence="11">Type IV pilus secretin PilQ family protein</fullName>
    </submittedName>
</protein>
<dbReference type="PANTHER" id="PTHR30604">
    <property type="entry name" value="PROTEIN TRANSPORT PROTEIN HOFQ"/>
    <property type="match status" value="1"/>
</dbReference>
<dbReference type="InterPro" id="IPR011662">
    <property type="entry name" value="Secretin/TonB_short_N"/>
</dbReference>
<evidence type="ECO:0000256" key="7">
    <source>
        <dbReference type="RuleBase" id="RU004003"/>
    </source>
</evidence>
<dbReference type="Pfam" id="PF07660">
    <property type="entry name" value="STN"/>
    <property type="match status" value="1"/>
</dbReference>
<comment type="subcellular location">
    <subcellularLocation>
        <location evidence="8">Cell outer membrane</location>
    </subcellularLocation>
    <subcellularLocation>
        <location evidence="1">Membrane</location>
    </subcellularLocation>
</comment>
<accession>A0ABU9D9U2</accession>
<dbReference type="RefSeq" id="WP_341370516.1">
    <property type="nucleotide sequence ID" value="NZ_JBBPCO010000005.1"/>
</dbReference>
<sequence length="762" mass="81529">MKSTRQHACFTQSPLRLALTLAGVFMLPTATLAEPGKSEAPAQETAGQSQALAFIEGLAQQPGPKPALQIIAPQRPDYDITVLDEGRRVQVDFLNTRFGPGVQALTGSGPVLEARPSQVAGSNTARLEIRLDRAMPIMVEPAAGGYRIAFSEAVRSAPALVASAAPAATTPEVLTPEVQDMTFRRGPKEGGRLELQLAYGAPSPDLHRDGNRLILDLAGTRLPGRLERRLDVTDFGTPVRTIDSYRRGRDTRLVFDMPKNFEYAAYQVGNRVVVDVKPKAEIRATGPATPAEPGKPYNGSRFSMDFQAIDVRNALQVIADFTGINIIMADNVSGNLTMRLKNVPWDQALDIILESKGLGMKRQGNIIWVAPQKELAAQEEARLKAEQAKVQLEPTVTELIQINYARAEDIAALLNATNTPSTTTTRSNTSLDGTSRETEVTRTGLLGSLALGTRIGNNLLSDRGAVTVDKRTNSILVKETPGNLASIKRLVARLDRPVKQVLIESRIVVASTTAAQSLGVRWGGSFNETTGYDFPSTIDLSGDYAGGQVGSGQGVKTPSSVVNFPAIGAAGFNPASLGVRLGNMAGTRILDLQLSAIQSEGLGRVVSSPRVITGDQQKALIEQGKEIPYQAATSSGATSVTFKKAVLSLEVTPHITPDGKVQMEVLATKDSKGEIVPGGVAIDTRKVNTNVLVNNGETIVIGGIYEEEENESEAGVPGLRKIPVLGYLFKGKAKTKNQTELLIFLTPKIVEGVERPAQLSER</sequence>
<dbReference type="SMART" id="SM00965">
    <property type="entry name" value="STN"/>
    <property type="match status" value="1"/>
</dbReference>
<feature type="domain" description="Secretin/TonB short N-terminal" evidence="10">
    <location>
        <begin position="324"/>
        <end position="372"/>
    </location>
</feature>
<dbReference type="InterPro" id="IPR013355">
    <property type="entry name" value="Pilus_4_PilQ"/>
</dbReference>
<proteinExistence type="inferred from homology"/>
<evidence type="ECO:0000256" key="4">
    <source>
        <dbReference type="ARBA" id="ARBA00022927"/>
    </source>
</evidence>
<dbReference type="Pfam" id="PF00263">
    <property type="entry name" value="Secretin"/>
    <property type="match status" value="1"/>
</dbReference>
<dbReference type="PRINTS" id="PR00811">
    <property type="entry name" value="BCTERIALGSPD"/>
</dbReference>
<evidence type="ECO:0000256" key="3">
    <source>
        <dbReference type="ARBA" id="ARBA00022729"/>
    </source>
</evidence>
<dbReference type="Proteomes" id="UP001446205">
    <property type="component" value="Unassembled WGS sequence"/>
</dbReference>
<dbReference type="NCBIfam" id="TIGR02515">
    <property type="entry name" value="IV_pilus_PilQ"/>
    <property type="match status" value="1"/>
</dbReference>
<evidence type="ECO:0000256" key="8">
    <source>
        <dbReference type="RuleBase" id="RU004004"/>
    </source>
</evidence>
<dbReference type="InterPro" id="IPR021731">
    <property type="entry name" value="AMIN_dom"/>
</dbReference>
<keyword evidence="4" id="KW-0653">Protein transport</keyword>
<dbReference type="Pfam" id="PF11741">
    <property type="entry name" value="AMIN"/>
    <property type="match status" value="1"/>
</dbReference>
<dbReference type="PANTHER" id="PTHR30604:SF1">
    <property type="entry name" value="DNA UTILIZATION PROTEIN HOFQ"/>
    <property type="match status" value="1"/>
</dbReference>
<name>A0ABU9D9U2_9PROT</name>
<dbReference type="InterPro" id="IPR038591">
    <property type="entry name" value="NolW-like_sf"/>
</dbReference>
<dbReference type="Gene3D" id="2.60.40.3470">
    <property type="match status" value="1"/>
</dbReference>
<keyword evidence="2 8" id="KW-0813">Transport</keyword>
<organism evidence="11 12">
    <name type="scientific">Thermithiobacillus plumbiphilus</name>
    <dbReference type="NCBI Taxonomy" id="1729899"/>
    <lineage>
        <taxon>Bacteria</taxon>
        <taxon>Pseudomonadati</taxon>
        <taxon>Pseudomonadota</taxon>
        <taxon>Acidithiobacillia</taxon>
        <taxon>Acidithiobacillales</taxon>
        <taxon>Thermithiobacillaceae</taxon>
        <taxon>Thermithiobacillus</taxon>
    </lineage>
</organism>
<dbReference type="InterPro" id="IPR004846">
    <property type="entry name" value="T2SS/T3SS_dom"/>
</dbReference>
<dbReference type="Pfam" id="PF03958">
    <property type="entry name" value="Secretin_N"/>
    <property type="match status" value="1"/>
</dbReference>
<evidence type="ECO:0000256" key="2">
    <source>
        <dbReference type="ARBA" id="ARBA00022448"/>
    </source>
</evidence>
<feature type="chain" id="PRO_5045806184" evidence="9">
    <location>
        <begin position="34"/>
        <end position="762"/>
    </location>
</feature>
<keyword evidence="12" id="KW-1185">Reference proteome</keyword>
<dbReference type="EMBL" id="JBBPCO010000005">
    <property type="protein sequence ID" value="MEK8089460.1"/>
    <property type="molecule type" value="Genomic_DNA"/>
</dbReference>
<comment type="caution">
    <text evidence="11">The sequence shown here is derived from an EMBL/GenBank/DDBJ whole genome shotgun (WGS) entry which is preliminary data.</text>
</comment>
<dbReference type="InterPro" id="IPR001775">
    <property type="entry name" value="GspD/PilQ"/>
</dbReference>
<gene>
    <name evidence="11" type="ORF">WOB96_06730</name>
</gene>
<evidence type="ECO:0000256" key="1">
    <source>
        <dbReference type="ARBA" id="ARBA00004370"/>
    </source>
</evidence>